<proteinExistence type="predicted"/>
<name>A0ABN1UXK4_9ACTN</name>
<organism evidence="3 4">
    <name type="scientific">Streptomyces hebeiensis</name>
    <dbReference type="NCBI Taxonomy" id="229486"/>
    <lineage>
        <taxon>Bacteria</taxon>
        <taxon>Bacillati</taxon>
        <taxon>Actinomycetota</taxon>
        <taxon>Actinomycetes</taxon>
        <taxon>Kitasatosporales</taxon>
        <taxon>Streptomycetaceae</taxon>
        <taxon>Streptomyces</taxon>
    </lineage>
</organism>
<dbReference type="CDD" id="cd05288">
    <property type="entry name" value="PGDH"/>
    <property type="match status" value="1"/>
</dbReference>
<dbReference type="InterPro" id="IPR020843">
    <property type="entry name" value="ER"/>
</dbReference>
<dbReference type="Proteomes" id="UP001501371">
    <property type="component" value="Unassembled WGS sequence"/>
</dbReference>
<dbReference type="SUPFAM" id="SSF51735">
    <property type="entry name" value="NAD(P)-binding Rossmann-fold domains"/>
    <property type="match status" value="1"/>
</dbReference>
<dbReference type="PANTHER" id="PTHR43205">
    <property type="entry name" value="PROSTAGLANDIN REDUCTASE"/>
    <property type="match status" value="1"/>
</dbReference>
<keyword evidence="4" id="KW-1185">Reference proteome</keyword>
<dbReference type="Gene3D" id="3.90.180.10">
    <property type="entry name" value="Medium-chain alcohol dehydrogenases, catalytic domain"/>
    <property type="match status" value="1"/>
</dbReference>
<reference evidence="3 4" key="1">
    <citation type="journal article" date="2019" name="Int. J. Syst. Evol. Microbiol.">
        <title>The Global Catalogue of Microorganisms (GCM) 10K type strain sequencing project: providing services to taxonomists for standard genome sequencing and annotation.</title>
        <authorList>
            <consortium name="The Broad Institute Genomics Platform"/>
            <consortium name="The Broad Institute Genome Sequencing Center for Infectious Disease"/>
            <person name="Wu L."/>
            <person name="Ma J."/>
        </authorList>
    </citation>
    <scope>NUCLEOTIDE SEQUENCE [LARGE SCALE GENOMIC DNA]</scope>
    <source>
        <strain evidence="3 4">JCM 12696</strain>
    </source>
</reference>
<dbReference type="EMBL" id="BAAAKV010000023">
    <property type="protein sequence ID" value="GAA1170436.1"/>
    <property type="molecule type" value="Genomic_DNA"/>
</dbReference>
<evidence type="ECO:0000313" key="4">
    <source>
        <dbReference type="Proteomes" id="UP001501371"/>
    </source>
</evidence>
<comment type="caution">
    <text evidence="3">The sequence shown here is derived from an EMBL/GenBank/DDBJ whole genome shotgun (WGS) entry which is preliminary data.</text>
</comment>
<dbReference type="RefSeq" id="WP_344275754.1">
    <property type="nucleotide sequence ID" value="NZ_BAAAKV010000023.1"/>
</dbReference>
<sequence length="339" mass="36159">MTAVPASGRAWHLVARPQGWPEPGDVALREVPVSEPGEGRILVRNLHFSVDPYMRGRMNDVKSYTPPFRLDEPMDGGAVGEVIASRAEGFAVGDHVLHRLGWREYAELPADGATKVDPSLAPLSAYLGVLGMTGLTAYAGLFETASFKEGDAVFVSGAAGAVGSQVGQMARIKGASRVIGSAGSDEKVALLVEEYGFDAAFNYKKGPVKEQLKQAAPDGIDVYFDNVGGEHLEAAISSFKLHGRATICGMIAQYNATEPPAAPRNLAMVIGKRLRLQGMLVGDHFALQPQFVRDVSGWLASGELKYNETSVRGIENGFDAFLGVLRGENIGKMIVTLEG</sequence>
<dbReference type="InterPro" id="IPR011032">
    <property type="entry name" value="GroES-like_sf"/>
</dbReference>
<dbReference type="Gene3D" id="3.40.50.720">
    <property type="entry name" value="NAD(P)-binding Rossmann-like Domain"/>
    <property type="match status" value="1"/>
</dbReference>
<dbReference type="InterPro" id="IPR041694">
    <property type="entry name" value="ADH_N_2"/>
</dbReference>
<gene>
    <name evidence="3" type="ORF">GCM10009654_29630</name>
</gene>
<dbReference type="InterPro" id="IPR045010">
    <property type="entry name" value="MDR_fam"/>
</dbReference>
<accession>A0ABN1UXK4</accession>
<dbReference type="Pfam" id="PF00107">
    <property type="entry name" value="ADH_zinc_N"/>
    <property type="match status" value="1"/>
</dbReference>
<evidence type="ECO:0000313" key="3">
    <source>
        <dbReference type="EMBL" id="GAA1170436.1"/>
    </source>
</evidence>
<dbReference type="Pfam" id="PF16884">
    <property type="entry name" value="ADH_N_2"/>
    <property type="match status" value="1"/>
</dbReference>
<dbReference type="SUPFAM" id="SSF50129">
    <property type="entry name" value="GroES-like"/>
    <property type="match status" value="1"/>
</dbReference>
<keyword evidence="1" id="KW-0560">Oxidoreductase</keyword>
<dbReference type="SMART" id="SM00829">
    <property type="entry name" value="PKS_ER"/>
    <property type="match status" value="1"/>
</dbReference>
<dbReference type="PANTHER" id="PTHR43205:SF7">
    <property type="entry name" value="PROSTAGLANDIN REDUCTASE 1"/>
    <property type="match status" value="1"/>
</dbReference>
<dbReference type="InterPro" id="IPR036291">
    <property type="entry name" value="NAD(P)-bd_dom_sf"/>
</dbReference>
<evidence type="ECO:0000256" key="1">
    <source>
        <dbReference type="ARBA" id="ARBA00023002"/>
    </source>
</evidence>
<evidence type="ECO:0000259" key="2">
    <source>
        <dbReference type="SMART" id="SM00829"/>
    </source>
</evidence>
<dbReference type="InterPro" id="IPR013149">
    <property type="entry name" value="ADH-like_C"/>
</dbReference>
<feature type="domain" description="Enoyl reductase (ER)" evidence="2">
    <location>
        <begin position="24"/>
        <end position="335"/>
    </location>
</feature>
<protein>
    <submittedName>
        <fullName evidence="3">NADP-dependent oxidoreductase</fullName>
    </submittedName>
</protein>